<accession>A0ACB7NVJ2</accession>
<sequence>MDPLTILSIAASTVQFLDFGSRLLTVAFDSRHGGPSAARVEVNGLFEDSRGLTARGKAIEEKAELLMDLKRPLTITEAALLKESRRCVAASQEISASLGTHVRDQTTQSVLDAISDAFRLVWNEKSIKDSQKRLSDAREKLMFAMVSDLWERSAVGEVSATQTKKHQALVQQVQSQGQGEVHPLPEAHSLFIYHQKNSRANLNQTTSASIDFHAHDPEYVDGLLSSLFFAALDRRLQAIPEAYNNTFQWVLQEPRQSEGADPQPLWSSFPAWLREESENIYWITGKPGSGKSTLIKHLVSQPATFSYLAEWGGHKKVLTAMFYSWDAGSELQKSQVGFLRTLLYQIVKQAPEMAPRLFPGRWAMQKIFGSGSLEHLPPWTWEELFESVGTLATLPQRNFNLAIFVDGLDEFAGDHSKLIELVRQFHRHPGFKVCVSSRPWNDFRDAFVSCPQLRMEVLTETDLRIFVEGVAHENVAFMELKDAYPTEAEELLAKVVERACGVFLWVALVMKAVLNSLTDGTTLTHIEHLVDSLPEDLSKLYENLWRRVKPSYQRAGSRLLLLFRAYTSTPQLNLRTHKIALPSGMEPDLLWLADRNPPDKPHRILQVLRRKLASRTMGLLELTPAHHVNYLHRTTKEWLDTFWPDMEAHAAHGFDPHLGLLRAISRTASTDPTAPRNRLEAQPGSWEAYANMWGWMLEAFCHAGRVVRDPHDRLVEALDRVEEEFRGLRFVTTTMVPHVAHWARVRRGSADQLGFVGLAAEFGVFRYVQAKVEEASDYASIKGGEEDLVSCLLLGPGARGLPKREYKALGDTGLRHRFDCIYKFVFEHMAFNHEGRYRVGKELLDACCDRKGKLPAALRMRLAPLADRVAVRNDRGWPNRESAQVLVKVASDETTYGHAAMELLDDYGIGERRGGVRESFKAWLQWKLEDLGGP</sequence>
<evidence type="ECO:0000313" key="2">
    <source>
        <dbReference type="Proteomes" id="UP000724584"/>
    </source>
</evidence>
<organism evidence="1 2">
    <name type="scientific">Chaetomium tenue</name>
    <dbReference type="NCBI Taxonomy" id="1854479"/>
    <lineage>
        <taxon>Eukaryota</taxon>
        <taxon>Fungi</taxon>
        <taxon>Dikarya</taxon>
        <taxon>Ascomycota</taxon>
        <taxon>Pezizomycotina</taxon>
        <taxon>Sordariomycetes</taxon>
        <taxon>Sordariomycetidae</taxon>
        <taxon>Sordariales</taxon>
        <taxon>Chaetomiaceae</taxon>
        <taxon>Chaetomium</taxon>
    </lineage>
</organism>
<dbReference type="Proteomes" id="UP000724584">
    <property type="component" value="Unassembled WGS sequence"/>
</dbReference>
<protein>
    <submittedName>
        <fullName evidence="1">Uncharacterized protein</fullName>
    </submittedName>
</protein>
<gene>
    <name evidence="1" type="ORF">F5144DRAFT_586364</name>
</gene>
<comment type="caution">
    <text evidence="1">The sequence shown here is derived from an EMBL/GenBank/DDBJ whole genome shotgun (WGS) entry which is preliminary data.</text>
</comment>
<evidence type="ECO:0000313" key="1">
    <source>
        <dbReference type="EMBL" id="KAH6617407.1"/>
    </source>
</evidence>
<keyword evidence="2" id="KW-1185">Reference proteome</keyword>
<reference evidence="1 2" key="1">
    <citation type="journal article" date="2021" name="Nat. Commun.">
        <title>Genetic determinants of endophytism in the Arabidopsis root mycobiome.</title>
        <authorList>
            <person name="Mesny F."/>
            <person name="Miyauchi S."/>
            <person name="Thiergart T."/>
            <person name="Pickel B."/>
            <person name="Atanasova L."/>
            <person name="Karlsson M."/>
            <person name="Huettel B."/>
            <person name="Barry K.W."/>
            <person name="Haridas S."/>
            <person name="Chen C."/>
            <person name="Bauer D."/>
            <person name="Andreopoulos W."/>
            <person name="Pangilinan J."/>
            <person name="LaButti K."/>
            <person name="Riley R."/>
            <person name="Lipzen A."/>
            <person name="Clum A."/>
            <person name="Drula E."/>
            <person name="Henrissat B."/>
            <person name="Kohler A."/>
            <person name="Grigoriev I.V."/>
            <person name="Martin F.M."/>
            <person name="Hacquard S."/>
        </authorList>
    </citation>
    <scope>NUCLEOTIDE SEQUENCE [LARGE SCALE GENOMIC DNA]</scope>
    <source>
        <strain evidence="1 2">MPI-SDFR-AT-0079</strain>
    </source>
</reference>
<proteinExistence type="predicted"/>
<name>A0ACB7NVJ2_9PEZI</name>
<dbReference type="EMBL" id="JAGIZQ010000007">
    <property type="protein sequence ID" value="KAH6617407.1"/>
    <property type="molecule type" value="Genomic_DNA"/>
</dbReference>